<accession>A0ABS4PM54</accession>
<comment type="caution">
    <text evidence="1">The sequence shown here is derived from an EMBL/GenBank/DDBJ whole genome shotgun (WGS) entry which is preliminary data.</text>
</comment>
<dbReference type="EMBL" id="JAGGMS010000001">
    <property type="protein sequence ID" value="MBP2179696.1"/>
    <property type="molecule type" value="Genomic_DNA"/>
</dbReference>
<gene>
    <name evidence="1" type="ORF">JOM49_001222</name>
</gene>
<proteinExistence type="predicted"/>
<name>A0ABS4PM54_9PSEU</name>
<dbReference type="Proteomes" id="UP000741013">
    <property type="component" value="Unassembled WGS sequence"/>
</dbReference>
<organism evidence="1 2">
    <name type="scientific">Amycolatopsis magusensis</name>
    <dbReference type="NCBI Taxonomy" id="882444"/>
    <lineage>
        <taxon>Bacteria</taxon>
        <taxon>Bacillati</taxon>
        <taxon>Actinomycetota</taxon>
        <taxon>Actinomycetes</taxon>
        <taxon>Pseudonocardiales</taxon>
        <taxon>Pseudonocardiaceae</taxon>
        <taxon>Amycolatopsis</taxon>
    </lineage>
</organism>
<keyword evidence="2" id="KW-1185">Reference proteome</keyword>
<sequence>MQRLGALERNYDVTIGVPPLLGEMLRHRFGEHTGDALFVTGHAVVIGRAQRHDVVVGRELTASGQLTNVVLTLTLQCLRHFLSDDIATEHAREGVADQALQAPIKTLSAAHRANPPLTRLCFRTDPIRVRAVLHGPR</sequence>
<protein>
    <submittedName>
        <fullName evidence="1">Uncharacterized protein</fullName>
    </submittedName>
</protein>
<evidence type="ECO:0000313" key="2">
    <source>
        <dbReference type="Proteomes" id="UP000741013"/>
    </source>
</evidence>
<reference evidence="1 2" key="1">
    <citation type="submission" date="2021-03" db="EMBL/GenBank/DDBJ databases">
        <title>Sequencing the genomes of 1000 actinobacteria strains.</title>
        <authorList>
            <person name="Klenk H.-P."/>
        </authorList>
    </citation>
    <scope>NUCLEOTIDE SEQUENCE [LARGE SCALE GENOMIC DNA]</scope>
    <source>
        <strain evidence="1 2">DSM 45510</strain>
    </source>
</reference>
<evidence type="ECO:0000313" key="1">
    <source>
        <dbReference type="EMBL" id="MBP2179696.1"/>
    </source>
</evidence>